<feature type="transmembrane region" description="Helical" evidence="9">
    <location>
        <begin position="357"/>
        <end position="384"/>
    </location>
</feature>
<evidence type="ECO:0000259" key="11">
    <source>
        <dbReference type="PROSITE" id="PS50050"/>
    </source>
</evidence>
<gene>
    <name evidence="12" type="primary">ORF122604</name>
</gene>
<evidence type="ECO:0000256" key="5">
    <source>
        <dbReference type="ARBA" id="ARBA00023170"/>
    </source>
</evidence>
<feature type="signal peptide" evidence="10">
    <location>
        <begin position="1"/>
        <end position="18"/>
    </location>
</feature>
<evidence type="ECO:0000256" key="1">
    <source>
        <dbReference type="ARBA" id="ARBA00004370"/>
    </source>
</evidence>
<feature type="transmembrane region" description="Helical" evidence="9">
    <location>
        <begin position="434"/>
        <end position="455"/>
    </location>
</feature>
<dbReference type="EMBL" id="HACG01033901">
    <property type="protein sequence ID" value="CEK80766.1"/>
    <property type="molecule type" value="Transcribed_RNA"/>
</dbReference>
<protein>
    <recommendedName>
        <fullName evidence="11">TNFR-Cys domain-containing protein</fullName>
    </recommendedName>
</protein>
<feature type="compositionally biased region" description="Basic and acidic residues" evidence="8">
    <location>
        <begin position="290"/>
        <end position="300"/>
    </location>
</feature>
<keyword evidence="10" id="KW-0732">Signal</keyword>
<dbReference type="GO" id="GO:0016020">
    <property type="term" value="C:membrane"/>
    <property type="evidence" value="ECO:0007669"/>
    <property type="project" value="UniProtKB-SubCell"/>
</dbReference>
<dbReference type="PANTHER" id="PTHR46330:SF6">
    <property type="entry name" value="HEMATOPOIETIC DEATH RECEPTOR-RELATED"/>
    <property type="match status" value="1"/>
</dbReference>
<dbReference type="InterPro" id="IPR052491">
    <property type="entry name" value="TNFRSF10"/>
</dbReference>
<dbReference type="AlphaFoldDB" id="A0A0B7ALA0"/>
<organism evidence="12">
    <name type="scientific">Arion vulgaris</name>
    <dbReference type="NCBI Taxonomy" id="1028688"/>
    <lineage>
        <taxon>Eukaryota</taxon>
        <taxon>Metazoa</taxon>
        <taxon>Spiralia</taxon>
        <taxon>Lophotrochozoa</taxon>
        <taxon>Mollusca</taxon>
        <taxon>Gastropoda</taxon>
        <taxon>Heterobranchia</taxon>
        <taxon>Euthyneura</taxon>
        <taxon>Panpulmonata</taxon>
        <taxon>Eupulmonata</taxon>
        <taxon>Stylommatophora</taxon>
        <taxon>Helicina</taxon>
        <taxon>Arionoidea</taxon>
        <taxon>Arionidae</taxon>
        <taxon>Arion</taxon>
    </lineage>
</organism>
<feature type="repeat" description="TNFR-Cys" evidence="7">
    <location>
        <begin position="217"/>
        <end position="258"/>
    </location>
</feature>
<accession>A0A0B7ALA0</accession>
<name>A0A0B7ALA0_9EUPU</name>
<evidence type="ECO:0000256" key="8">
    <source>
        <dbReference type="SAM" id="MobiDB-lite"/>
    </source>
</evidence>
<evidence type="ECO:0000256" key="7">
    <source>
        <dbReference type="PROSITE-ProRule" id="PRU00206"/>
    </source>
</evidence>
<feature type="region of interest" description="Disordered" evidence="8">
    <location>
        <begin position="321"/>
        <end position="347"/>
    </location>
</feature>
<keyword evidence="5" id="KW-0675">Receptor</keyword>
<keyword evidence="6" id="KW-0325">Glycoprotein</keyword>
<comment type="caution">
    <text evidence="7">Lacks conserved residue(s) required for the propagation of feature annotation.</text>
</comment>
<feature type="compositionally biased region" description="Basic and acidic residues" evidence="8">
    <location>
        <begin position="321"/>
        <end position="339"/>
    </location>
</feature>
<reference evidence="12" key="1">
    <citation type="submission" date="2014-12" db="EMBL/GenBank/DDBJ databases">
        <title>Insight into the proteome of Arion vulgaris.</title>
        <authorList>
            <person name="Aradska J."/>
            <person name="Bulat T."/>
            <person name="Smidak R."/>
            <person name="Sarate P."/>
            <person name="Gangsoo J."/>
            <person name="Sialana F."/>
            <person name="Bilban M."/>
            <person name="Lubec G."/>
        </authorList>
    </citation>
    <scope>NUCLEOTIDE SEQUENCE</scope>
    <source>
        <tissue evidence="12">Skin</tissue>
    </source>
</reference>
<sequence>MFLWIYLSIFVFLEDARGESFCMQGFRVHTPRSGPDVCLQCEDGVNFISEHRHTKRECHPCKKITDPVLEITAFKCNITQDSEILCNHGYYRHKARNVDDKDECLKCRECASLCRECATPALECGAYEDTLCCLPNYDAFQTSYGDYICKERPVVCGPGQYLTKVSDECLPCPEGTYMSSLKHTYTHCLKCEVLSGDATTNAVIIRSCNRTASTLFSCKSGYYRDPLTESLQIETKCSPCQSCNFTKIECNMFHDAVCGQQEPTSLVTDAENRTVSDNDGLKDSQITGEQSDKHQRKLEHGNYKSDKYVANAMNHNNLATDLHENSEGNKNEKHEEKTSPSDNTVDTENLTKRRTNIIIILSVIAGSTEGFLILIFCVLSSCCIYCTRGKNVLLFLCSSEDNDYFMQTLVMMLQVVFSFIVFVTLQLDAFSNNVISYILIWSFLGAVTIVNIVIVTKMRKYLFKTPKRVTHAGRKEENIIQYDEDNANKMQHNLLENRQKCLSGDIYVSAERRLFISEYQ</sequence>
<feature type="chain" id="PRO_5002127619" description="TNFR-Cys domain-containing protein" evidence="10">
    <location>
        <begin position="19"/>
        <end position="520"/>
    </location>
</feature>
<keyword evidence="2" id="KW-0677">Repeat</keyword>
<evidence type="ECO:0000256" key="6">
    <source>
        <dbReference type="ARBA" id="ARBA00023180"/>
    </source>
</evidence>
<keyword evidence="3 9" id="KW-0472">Membrane</keyword>
<keyword evidence="9" id="KW-1133">Transmembrane helix</keyword>
<evidence type="ECO:0000313" key="12">
    <source>
        <dbReference type="EMBL" id="CEK80766.1"/>
    </source>
</evidence>
<evidence type="ECO:0000256" key="9">
    <source>
        <dbReference type="SAM" id="Phobius"/>
    </source>
</evidence>
<proteinExistence type="predicted"/>
<comment type="subcellular location">
    <subcellularLocation>
        <location evidence="1">Membrane</location>
    </subcellularLocation>
</comment>
<dbReference type="Gene3D" id="2.10.50.10">
    <property type="entry name" value="Tumor Necrosis Factor Receptor, subunit A, domain 2"/>
    <property type="match status" value="2"/>
</dbReference>
<evidence type="ECO:0000256" key="2">
    <source>
        <dbReference type="ARBA" id="ARBA00022737"/>
    </source>
</evidence>
<dbReference type="SMART" id="SM01411">
    <property type="entry name" value="Ephrin_rec_like"/>
    <property type="match status" value="1"/>
</dbReference>
<evidence type="ECO:0000256" key="3">
    <source>
        <dbReference type="ARBA" id="ARBA00023136"/>
    </source>
</evidence>
<dbReference type="PANTHER" id="PTHR46330">
    <property type="entry name" value="TUMOR NECROSIS FACTOR RECEPTOR SUPERFAMILY MEMBER 10B"/>
    <property type="match status" value="1"/>
</dbReference>
<dbReference type="PROSITE" id="PS50050">
    <property type="entry name" value="TNFR_NGFR_2"/>
    <property type="match status" value="1"/>
</dbReference>
<keyword evidence="9" id="KW-0812">Transmembrane</keyword>
<feature type="compositionally biased region" description="Basic and acidic residues" evidence="8">
    <location>
        <begin position="270"/>
        <end position="282"/>
    </location>
</feature>
<feature type="domain" description="TNFR-Cys" evidence="11">
    <location>
        <begin position="217"/>
        <end position="258"/>
    </location>
</feature>
<feature type="transmembrane region" description="Helical" evidence="9">
    <location>
        <begin position="404"/>
        <end position="422"/>
    </location>
</feature>
<feature type="region of interest" description="Disordered" evidence="8">
    <location>
        <begin position="269"/>
        <end position="300"/>
    </location>
</feature>
<dbReference type="InterPro" id="IPR001368">
    <property type="entry name" value="TNFR/NGFR_Cys_rich_reg"/>
</dbReference>
<evidence type="ECO:0000256" key="10">
    <source>
        <dbReference type="SAM" id="SignalP"/>
    </source>
</evidence>
<evidence type="ECO:0000256" key="4">
    <source>
        <dbReference type="ARBA" id="ARBA00023157"/>
    </source>
</evidence>
<keyword evidence="4" id="KW-1015">Disulfide bond</keyword>